<keyword evidence="3" id="KW-1185">Reference proteome</keyword>
<dbReference type="Proteomes" id="UP001176961">
    <property type="component" value="Unassembled WGS sequence"/>
</dbReference>
<sequence length="206" mass="23398">MDRSLDRRRYSAPTSNDVAVVYVGEDGDVPAHREFAVRPHVNAVQKISDIFNLADPSATPFFSKGTFWLVPGSEEERSRQSTLLHISTDYFYLLQQRQTATYRLDMIARVYKCKFDALMELLLIQHVLGCVVGYVSVFEWQKRELPHTHSLLILDNDSKPRTAADVDRLISATIPDPAEDPVLHGIITTMMMHRPCGIHNPITVYA</sequence>
<proteinExistence type="predicted"/>
<protein>
    <recommendedName>
        <fullName evidence="1">Helitron helicase-like domain-containing protein</fullName>
    </recommendedName>
</protein>
<name>A0AA36H9X8_CYLNA</name>
<organism evidence="2 3">
    <name type="scientific">Cylicocyclus nassatus</name>
    <name type="common">Nematode worm</name>
    <dbReference type="NCBI Taxonomy" id="53992"/>
    <lineage>
        <taxon>Eukaryota</taxon>
        <taxon>Metazoa</taxon>
        <taxon>Ecdysozoa</taxon>
        <taxon>Nematoda</taxon>
        <taxon>Chromadorea</taxon>
        <taxon>Rhabditida</taxon>
        <taxon>Rhabditina</taxon>
        <taxon>Rhabditomorpha</taxon>
        <taxon>Strongyloidea</taxon>
        <taxon>Strongylidae</taxon>
        <taxon>Cylicocyclus</taxon>
    </lineage>
</organism>
<dbReference type="AlphaFoldDB" id="A0AA36H9X8"/>
<dbReference type="EMBL" id="CATQJL010000316">
    <property type="protein sequence ID" value="CAJ0606871.1"/>
    <property type="molecule type" value="Genomic_DNA"/>
</dbReference>
<gene>
    <name evidence="2" type="ORF">CYNAS_LOCUS18854</name>
</gene>
<evidence type="ECO:0000313" key="3">
    <source>
        <dbReference type="Proteomes" id="UP001176961"/>
    </source>
</evidence>
<evidence type="ECO:0000313" key="2">
    <source>
        <dbReference type="EMBL" id="CAJ0606871.1"/>
    </source>
</evidence>
<comment type="caution">
    <text evidence="2">The sequence shown here is derived from an EMBL/GenBank/DDBJ whole genome shotgun (WGS) entry which is preliminary data.</text>
</comment>
<accession>A0AA36H9X8</accession>
<evidence type="ECO:0000259" key="1">
    <source>
        <dbReference type="Pfam" id="PF14214"/>
    </source>
</evidence>
<dbReference type="InterPro" id="IPR025476">
    <property type="entry name" value="Helitron_helicase-like"/>
</dbReference>
<reference evidence="2" key="1">
    <citation type="submission" date="2023-07" db="EMBL/GenBank/DDBJ databases">
        <authorList>
            <consortium name="CYATHOMIX"/>
        </authorList>
    </citation>
    <scope>NUCLEOTIDE SEQUENCE</scope>
    <source>
        <strain evidence="2">N/A</strain>
    </source>
</reference>
<dbReference type="Pfam" id="PF14214">
    <property type="entry name" value="Helitron_like_N"/>
    <property type="match status" value="1"/>
</dbReference>
<feature type="domain" description="Helitron helicase-like" evidence="1">
    <location>
        <begin position="95"/>
        <end position="152"/>
    </location>
</feature>